<dbReference type="InterPro" id="IPR006015">
    <property type="entry name" value="Universal_stress_UspA"/>
</dbReference>
<reference evidence="4" key="1">
    <citation type="submission" date="2016-10" db="EMBL/GenBank/DDBJ databases">
        <authorList>
            <person name="Varghese N."/>
            <person name="Submissions S."/>
        </authorList>
    </citation>
    <scope>NUCLEOTIDE SEQUENCE [LARGE SCALE GENOMIC DNA]</scope>
    <source>
        <strain evidence="4">Z-7934</strain>
    </source>
</reference>
<keyword evidence="4" id="KW-1185">Reference proteome</keyword>
<dbReference type="PANTHER" id="PTHR46268">
    <property type="entry name" value="STRESS RESPONSE PROTEIN NHAX"/>
    <property type="match status" value="1"/>
</dbReference>
<feature type="domain" description="UspA" evidence="2">
    <location>
        <begin position="151"/>
        <end position="280"/>
    </location>
</feature>
<dbReference type="InterPro" id="IPR006016">
    <property type="entry name" value="UspA"/>
</dbReference>
<evidence type="ECO:0000313" key="4">
    <source>
        <dbReference type="Proteomes" id="UP000199287"/>
    </source>
</evidence>
<dbReference type="Gene3D" id="3.40.50.620">
    <property type="entry name" value="HUPs"/>
    <property type="match status" value="2"/>
</dbReference>
<dbReference type="AlphaFoldDB" id="A0A1I3CDN9"/>
<dbReference type="SUPFAM" id="SSF52402">
    <property type="entry name" value="Adenine nucleotide alpha hydrolases-like"/>
    <property type="match status" value="2"/>
</dbReference>
<feature type="domain" description="UspA" evidence="2">
    <location>
        <begin position="4"/>
        <end position="132"/>
    </location>
</feature>
<dbReference type="Pfam" id="PF00582">
    <property type="entry name" value="Usp"/>
    <property type="match status" value="2"/>
</dbReference>
<evidence type="ECO:0000256" key="1">
    <source>
        <dbReference type="ARBA" id="ARBA00008791"/>
    </source>
</evidence>
<organism evidence="3 4">
    <name type="scientific">Tindallia magadiensis</name>
    <dbReference type="NCBI Taxonomy" id="69895"/>
    <lineage>
        <taxon>Bacteria</taxon>
        <taxon>Bacillati</taxon>
        <taxon>Bacillota</taxon>
        <taxon>Clostridia</taxon>
        <taxon>Peptostreptococcales</taxon>
        <taxon>Tindalliaceae</taxon>
        <taxon>Tindallia</taxon>
    </lineage>
</organism>
<proteinExistence type="inferred from homology"/>
<evidence type="ECO:0000259" key="2">
    <source>
        <dbReference type="Pfam" id="PF00582"/>
    </source>
</evidence>
<dbReference type="PRINTS" id="PR01438">
    <property type="entry name" value="UNVRSLSTRESS"/>
</dbReference>
<name>A0A1I3CDN9_9FIRM</name>
<dbReference type="PANTHER" id="PTHR46268:SF26">
    <property type="entry name" value="UNIVERSAL STRESS PROTEIN MJ0577"/>
    <property type="match status" value="1"/>
</dbReference>
<dbReference type="OrthoDB" id="9794782at2"/>
<dbReference type="CDD" id="cd00293">
    <property type="entry name" value="USP-like"/>
    <property type="match status" value="2"/>
</dbReference>
<protein>
    <submittedName>
        <fullName evidence="3">Nucleotide-binding universal stress protein, UspA family</fullName>
    </submittedName>
</protein>
<sequence>MLVRKVVIAMDFSPASSKLLNCVQELVDNGLEEVVLVHVIDLRIGEDRSIVSIQKETEEKLQAVAEELKKKNITAKISVLGGFAASEIAHIAEKEEASMILIGSIGKSILREIFLGSTTFDLIRMTTTPVLIEKYRKDEDEELQNICISKFQKIVVPVDFSKCSQLVLDEIKEMKSGIDEMILMSVAEHGETREEVERILEDYRTRLEEIAEEFRSLGITVKIKVDVGLPSKLITTTAEQENATLVVMATRGAGLLKSLLLGSTSDAVSRHSKRPVLLIPCGK</sequence>
<dbReference type="EMBL" id="FOQA01000002">
    <property type="protein sequence ID" value="SFH72630.1"/>
    <property type="molecule type" value="Genomic_DNA"/>
</dbReference>
<dbReference type="RefSeq" id="WP_093370708.1">
    <property type="nucleotide sequence ID" value="NZ_FOQA01000002.1"/>
</dbReference>
<comment type="similarity">
    <text evidence="1">Belongs to the universal stress protein A family.</text>
</comment>
<accession>A0A1I3CDN9</accession>
<gene>
    <name evidence="3" type="ORF">SAMN05192551_102348</name>
</gene>
<dbReference type="STRING" id="69895.SAMN05192551_102348"/>
<evidence type="ECO:0000313" key="3">
    <source>
        <dbReference type="EMBL" id="SFH72630.1"/>
    </source>
</evidence>
<dbReference type="Proteomes" id="UP000199287">
    <property type="component" value="Unassembled WGS sequence"/>
</dbReference>
<dbReference type="InterPro" id="IPR014729">
    <property type="entry name" value="Rossmann-like_a/b/a_fold"/>
</dbReference>